<dbReference type="AlphaFoldDB" id="A0A345H8T1"/>
<feature type="domain" description="DUF7222" evidence="1">
    <location>
        <begin position="50"/>
        <end position="138"/>
    </location>
</feature>
<gene>
    <name evidence="2" type="ORF">DVK85_01570</name>
</gene>
<reference evidence="2 3" key="1">
    <citation type="submission" date="2018-07" db="EMBL/GenBank/DDBJ databases">
        <title>Complete genome sequence of Flavobacterium arcticum type strain SM1502T.</title>
        <authorList>
            <person name="Li Y."/>
            <person name="Li D.-D."/>
        </authorList>
    </citation>
    <scope>NUCLEOTIDE SEQUENCE [LARGE SCALE GENOMIC DNA]</scope>
    <source>
        <strain evidence="2 3">SM1502</strain>
    </source>
</reference>
<sequence>MGQIITPKNDDAAPFYSTIYKGGLMTEKHLRNALHLIIKNNPNTIGAFVAKEAMKREVVAAFFHDLRTLGCISGMVSALNQYPPTHHFFETYYEEIEQLRLKYLKQSTALLCEVAYDLKTALAWFAFEQTALELAFTLNIEEGV</sequence>
<dbReference type="Proteomes" id="UP000253951">
    <property type="component" value="Chromosome"/>
</dbReference>
<dbReference type="OrthoDB" id="1354746at2"/>
<dbReference type="InterPro" id="IPR055646">
    <property type="entry name" value="DUF7222"/>
</dbReference>
<evidence type="ECO:0000313" key="3">
    <source>
        <dbReference type="Proteomes" id="UP000253951"/>
    </source>
</evidence>
<proteinExistence type="predicted"/>
<dbReference type="RefSeq" id="WP_114676754.1">
    <property type="nucleotide sequence ID" value="NZ_CP031188.1"/>
</dbReference>
<keyword evidence="3" id="KW-1185">Reference proteome</keyword>
<name>A0A345H8T1_9FLAO</name>
<dbReference type="Pfam" id="PF23864">
    <property type="entry name" value="DUF7222"/>
    <property type="match status" value="1"/>
</dbReference>
<protein>
    <recommendedName>
        <fullName evidence="1">DUF7222 domain-containing protein</fullName>
    </recommendedName>
</protein>
<organism evidence="2 3">
    <name type="scientific">Flavobacterium arcticum</name>
    <dbReference type="NCBI Taxonomy" id="1784713"/>
    <lineage>
        <taxon>Bacteria</taxon>
        <taxon>Pseudomonadati</taxon>
        <taxon>Bacteroidota</taxon>
        <taxon>Flavobacteriia</taxon>
        <taxon>Flavobacteriales</taxon>
        <taxon>Flavobacteriaceae</taxon>
        <taxon>Flavobacterium</taxon>
    </lineage>
</organism>
<accession>A0A345H8T1</accession>
<evidence type="ECO:0000259" key="1">
    <source>
        <dbReference type="Pfam" id="PF23864"/>
    </source>
</evidence>
<evidence type="ECO:0000313" key="2">
    <source>
        <dbReference type="EMBL" id="AXG72991.1"/>
    </source>
</evidence>
<dbReference type="KEGG" id="fat:DVK85_01570"/>
<dbReference type="EMBL" id="CP031188">
    <property type="protein sequence ID" value="AXG72991.1"/>
    <property type="molecule type" value="Genomic_DNA"/>
</dbReference>